<feature type="domain" description="Peptidase S54 rhomboid" evidence="8">
    <location>
        <begin position="108"/>
        <end position="236"/>
    </location>
</feature>
<dbReference type="GO" id="GO:0004252">
    <property type="term" value="F:serine-type endopeptidase activity"/>
    <property type="evidence" value="ECO:0007669"/>
    <property type="project" value="InterPro"/>
</dbReference>
<evidence type="ECO:0000259" key="8">
    <source>
        <dbReference type="Pfam" id="PF01694"/>
    </source>
</evidence>
<reference evidence="9 10" key="1">
    <citation type="submission" date="2020-04" db="EMBL/GenBank/DDBJ databases">
        <title>Metagenomic profiling of ammonia- and methane-oxidizing microorganisms in a Dutch drinking water treatment plant.</title>
        <authorList>
            <person name="Poghosyan L."/>
            <person name="Leucker S."/>
        </authorList>
    </citation>
    <scope>NUCLEOTIDE SEQUENCE [LARGE SCALE GENOMIC DNA]</scope>
    <source>
        <strain evidence="9">S-RSF-IL-03</strain>
    </source>
</reference>
<feature type="transmembrane region" description="Helical" evidence="7">
    <location>
        <begin position="108"/>
        <end position="127"/>
    </location>
</feature>
<dbReference type="PANTHER" id="PTHR43731:SF14">
    <property type="entry name" value="PRESENILIN-ASSOCIATED RHOMBOID-LIKE PROTEIN, MITOCHONDRIAL"/>
    <property type="match status" value="1"/>
</dbReference>
<comment type="caution">
    <text evidence="9">The sequence shown here is derived from an EMBL/GenBank/DDBJ whole genome shotgun (WGS) entry which is preliminary data.</text>
</comment>
<dbReference type="SUPFAM" id="SSF144091">
    <property type="entry name" value="Rhomboid-like"/>
    <property type="match status" value="1"/>
</dbReference>
<evidence type="ECO:0000256" key="5">
    <source>
        <dbReference type="ARBA" id="ARBA00022989"/>
    </source>
</evidence>
<evidence type="ECO:0000256" key="4">
    <source>
        <dbReference type="ARBA" id="ARBA00022801"/>
    </source>
</evidence>
<organism evidence="9 10">
    <name type="scientific">Eiseniibacteriota bacterium</name>
    <dbReference type="NCBI Taxonomy" id="2212470"/>
    <lineage>
        <taxon>Bacteria</taxon>
        <taxon>Candidatus Eiseniibacteriota</taxon>
    </lineage>
</organism>
<evidence type="ECO:0000256" key="2">
    <source>
        <dbReference type="ARBA" id="ARBA00009045"/>
    </source>
</evidence>
<evidence type="ECO:0000256" key="6">
    <source>
        <dbReference type="ARBA" id="ARBA00023136"/>
    </source>
</evidence>
<keyword evidence="3 7" id="KW-0812">Transmembrane</keyword>
<dbReference type="InterPro" id="IPR035952">
    <property type="entry name" value="Rhomboid-like_sf"/>
</dbReference>
<keyword evidence="6 7" id="KW-0472">Membrane</keyword>
<feature type="transmembrane region" description="Helical" evidence="7">
    <location>
        <begin position="172"/>
        <end position="188"/>
    </location>
</feature>
<comment type="similarity">
    <text evidence="2">Belongs to the peptidase S54 family.</text>
</comment>
<evidence type="ECO:0000256" key="3">
    <source>
        <dbReference type="ARBA" id="ARBA00022692"/>
    </source>
</evidence>
<dbReference type="Pfam" id="PF01694">
    <property type="entry name" value="Rhomboid"/>
    <property type="match status" value="1"/>
</dbReference>
<keyword evidence="4" id="KW-0378">Hydrolase</keyword>
<dbReference type="AlphaFoldDB" id="A0A849SP44"/>
<dbReference type="PANTHER" id="PTHR43731">
    <property type="entry name" value="RHOMBOID PROTEASE"/>
    <property type="match status" value="1"/>
</dbReference>
<evidence type="ECO:0000256" key="7">
    <source>
        <dbReference type="SAM" id="Phobius"/>
    </source>
</evidence>
<dbReference type="GO" id="GO:0016020">
    <property type="term" value="C:membrane"/>
    <property type="evidence" value="ECO:0007669"/>
    <property type="project" value="UniProtKB-SubCell"/>
</dbReference>
<keyword evidence="9" id="KW-0645">Protease</keyword>
<keyword evidence="5 7" id="KW-1133">Transmembrane helix</keyword>
<feature type="transmembrane region" description="Helical" evidence="7">
    <location>
        <begin position="148"/>
        <end position="166"/>
    </location>
</feature>
<dbReference type="InterPro" id="IPR022764">
    <property type="entry name" value="Peptidase_S54_rhomboid_dom"/>
</dbReference>
<evidence type="ECO:0000313" key="10">
    <source>
        <dbReference type="Proteomes" id="UP000580839"/>
    </source>
</evidence>
<gene>
    <name evidence="9" type="ORF">HOP12_10830</name>
</gene>
<feature type="transmembrane region" description="Helical" evidence="7">
    <location>
        <begin position="246"/>
        <end position="268"/>
    </location>
</feature>
<feature type="transmembrane region" description="Helical" evidence="7">
    <location>
        <begin position="200"/>
        <end position="217"/>
    </location>
</feature>
<dbReference type="Gene3D" id="1.20.1540.10">
    <property type="entry name" value="Rhomboid-like"/>
    <property type="match status" value="1"/>
</dbReference>
<accession>A0A849SP44</accession>
<evidence type="ECO:0000256" key="1">
    <source>
        <dbReference type="ARBA" id="ARBA00004141"/>
    </source>
</evidence>
<evidence type="ECO:0000313" key="9">
    <source>
        <dbReference type="EMBL" id="NOT34647.1"/>
    </source>
</evidence>
<dbReference type="GO" id="GO:0006508">
    <property type="term" value="P:proteolysis"/>
    <property type="evidence" value="ECO:0007669"/>
    <property type="project" value="UniProtKB-KW"/>
</dbReference>
<protein>
    <submittedName>
        <fullName evidence="9">Rhomboid family intramembrane serine protease</fullName>
    </submittedName>
</protein>
<dbReference type="EMBL" id="JABFRW010000135">
    <property type="protein sequence ID" value="NOT34647.1"/>
    <property type="molecule type" value="Genomic_DNA"/>
</dbReference>
<name>A0A849SP44_UNCEI</name>
<proteinExistence type="inferred from homology"/>
<sequence>MRQTSGSMLCPSCRKLISVSEPKCPFCGTPNPSLFGYAPGIQRLVTQHLDFTRIITITCVGLYVAALVLQPEAIAEGFQRLPFGLLAPGSRALVQLGMTSGEIMRAGWWWTLLTAIYLHGGLLHIFFNLMWVRDLGPAVGNVFGPARAFLIFSFAGAIGFVVSNLASGNPTVGASGSIFGLLAALIVYSRRTGSPMSTQLWQWAGLMFVMGFLMSSVNNWAHAGGFAGGWIMATVMPASHEKRESLWIQIAALALLAITLLGFVMSFINVTRMLLGS</sequence>
<dbReference type="Proteomes" id="UP000580839">
    <property type="component" value="Unassembled WGS sequence"/>
</dbReference>
<comment type="subcellular location">
    <subcellularLocation>
        <location evidence="1">Membrane</location>
        <topology evidence="1">Multi-pass membrane protein</topology>
    </subcellularLocation>
</comment>
<dbReference type="InterPro" id="IPR050925">
    <property type="entry name" value="Rhomboid_protease_S54"/>
</dbReference>